<dbReference type="SUPFAM" id="SSF51905">
    <property type="entry name" value="FAD/NAD(P)-binding domain"/>
    <property type="match status" value="1"/>
</dbReference>
<gene>
    <name evidence="1" type="ORF">ARMSODRAFT_1004333</name>
</gene>
<organism evidence="1 2">
    <name type="scientific">Armillaria solidipes</name>
    <dbReference type="NCBI Taxonomy" id="1076256"/>
    <lineage>
        <taxon>Eukaryota</taxon>
        <taxon>Fungi</taxon>
        <taxon>Dikarya</taxon>
        <taxon>Basidiomycota</taxon>
        <taxon>Agaricomycotina</taxon>
        <taxon>Agaricomycetes</taxon>
        <taxon>Agaricomycetidae</taxon>
        <taxon>Agaricales</taxon>
        <taxon>Marasmiineae</taxon>
        <taxon>Physalacriaceae</taxon>
        <taxon>Armillaria</taxon>
    </lineage>
</organism>
<evidence type="ECO:0000313" key="1">
    <source>
        <dbReference type="EMBL" id="PBK69017.1"/>
    </source>
</evidence>
<dbReference type="AlphaFoldDB" id="A0A2H3BWR8"/>
<name>A0A2H3BWR8_9AGAR</name>
<dbReference type="EMBL" id="KZ293430">
    <property type="protein sequence ID" value="PBK69017.1"/>
    <property type="molecule type" value="Genomic_DNA"/>
</dbReference>
<dbReference type="InterPro" id="IPR036188">
    <property type="entry name" value="FAD/NAD-bd_sf"/>
</dbReference>
<reference evidence="2" key="1">
    <citation type="journal article" date="2017" name="Nat. Ecol. Evol.">
        <title>Genome expansion and lineage-specific genetic innovations in the forest pathogenic fungi Armillaria.</title>
        <authorList>
            <person name="Sipos G."/>
            <person name="Prasanna A.N."/>
            <person name="Walter M.C."/>
            <person name="O'Connor E."/>
            <person name="Balint B."/>
            <person name="Krizsan K."/>
            <person name="Kiss B."/>
            <person name="Hess J."/>
            <person name="Varga T."/>
            <person name="Slot J."/>
            <person name="Riley R."/>
            <person name="Boka B."/>
            <person name="Rigling D."/>
            <person name="Barry K."/>
            <person name="Lee J."/>
            <person name="Mihaltcheva S."/>
            <person name="LaButti K."/>
            <person name="Lipzen A."/>
            <person name="Waldron R."/>
            <person name="Moloney N.M."/>
            <person name="Sperisen C."/>
            <person name="Kredics L."/>
            <person name="Vagvoelgyi C."/>
            <person name="Patrignani A."/>
            <person name="Fitzpatrick D."/>
            <person name="Nagy I."/>
            <person name="Doyle S."/>
            <person name="Anderson J.B."/>
            <person name="Grigoriev I.V."/>
            <person name="Gueldener U."/>
            <person name="Muensterkoetter M."/>
            <person name="Nagy L.G."/>
        </authorList>
    </citation>
    <scope>NUCLEOTIDE SEQUENCE [LARGE SCALE GENOMIC DNA]</scope>
    <source>
        <strain evidence="2">28-4</strain>
    </source>
</reference>
<evidence type="ECO:0000313" key="2">
    <source>
        <dbReference type="Proteomes" id="UP000218334"/>
    </source>
</evidence>
<keyword evidence="2" id="KW-1185">Reference proteome</keyword>
<proteinExistence type="predicted"/>
<evidence type="ECO:0008006" key="3">
    <source>
        <dbReference type="Google" id="ProtNLM"/>
    </source>
</evidence>
<sequence length="544" mass="61280">MNLLWAFGTAVATCGVVLYLEHVFRRRQLSKQTCLLDIDSLGFRVPREKIKGTAVICGGSIGGLIAARVCHDHFDDVLIVEPETWLNSPDAMRVDPWNQESKRSRIVQYNSLHRKFSFLLAIGYKALSKLFPNIEEQSKASGIRIGPNDPQFHFWGHSTRMPYAEYGGTLPKTIYASRAGTETFIRRLVLGGDYKNIRQIIGTVMGISRNAHNPDFIDHVTVRTPEGIQNIATSLVVDCTGPAAAGLKWLRREGYGFADRYASNQLPLDELRIAYDQKLHYSTLQFHVPPELGRRLLGLPYPYDECGVIYCNAPSDPNKDNRCMYSQRVDGDILQVCFTAMGECELPKTLEEAKAGARSLVTEKPIPETFFKMLDMLNEVKDTMTCSQVRYPGSSYIRYERAVNLPSNWVALGDSVMRVNPIYGQGCSKAIFGAICLDQLLRNATEIPKGFSKKYFSIHVEKIRPIWEALKVSDYSFPETIPLPGETLSNGSWLRWYMKKLIVLAFTDDQAGSAMWRSKCLLAPSTETFQLGLILKVCWSLIKS</sequence>
<accession>A0A2H3BWR8</accession>
<protein>
    <recommendedName>
        <fullName evidence="3">FAD/NAD(P)-binding domain-containing protein</fullName>
    </recommendedName>
</protein>
<dbReference type="Proteomes" id="UP000218334">
    <property type="component" value="Unassembled WGS sequence"/>
</dbReference>
<dbReference type="Gene3D" id="3.50.50.60">
    <property type="entry name" value="FAD/NAD(P)-binding domain"/>
    <property type="match status" value="1"/>
</dbReference>